<protein>
    <submittedName>
        <fullName evidence="2">Uncharacterized protein</fullName>
    </submittedName>
</protein>
<sequence length="572" mass="64242">MKPIQGRLKSFGVRTTQGEWTFDVSTITGAAAAKPVSGADAQPQPLAPPQQPDARDANLVKNNSEPPSRSVQQPHAESSCARDLPQCDYNDDDDAFMELPPRQPVTKKQCINTSVAVIATDKPAKNTAKYAHAATVRCAPSTLNTFVDHLTFEQRRQIQVMGFGGLLRVSAERLESRELLKFLFDRLDPQTMVISVTKEKKIHVTPFAVQQVLDLPNDGEVIDLHTPAQQSKAASEFRTLVGLAESQDLPASHLQKILKDDYELGSAMIDDDMAIRFYFIIACNKLLFPSTDNNIRCKDIYLTRDLSRLPGLNWCKAVVDDLRDAAVAWRVDKAKKSHSGCAIFLIILYLDNLQCKHQIAHTDTPRAKYFDQNVIKNIISADRIKDQQGKTTFGLLPLRNSNNTCYRTTKHPSVDVPPSTEPLVRTHFPSLQVELRELVAQIGSSSRKTQAVLALANFDAKAKKASGYMNMGQKMLQDAHQKVIRTLRQIFHDEVHGNNSEDHHEQTHGRHFFVRHFLFFHTIYYFMYAAQAGDVDMYERHSVQNIASESDVPILQPETTEIDMISGNSHDN</sequence>
<name>A0ABC8Z6W5_9POAL</name>
<accession>A0ABC8Z6W5</accession>
<organism evidence="2 3">
    <name type="scientific">Urochloa decumbens</name>
    <dbReference type="NCBI Taxonomy" id="240449"/>
    <lineage>
        <taxon>Eukaryota</taxon>
        <taxon>Viridiplantae</taxon>
        <taxon>Streptophyta</taxon>
        <taxon>Embryophyta</taxon>
        <taxon>Tracheophyta</taxon>
        <taxon>Spermatophyta</taxon>
        <taxon>Magnoliopsida</taxon>
        <taxon>Liliopsida</taxon>
        <taxon>Poales</taxon>
        <taxon>Poaceae</taxon>
        <taxon>PACMAD clade</taxon>
        <taxon>Panicoideae</taxon>
        <taxon>Panicodae</taxon>
        <taxon>Paniceae</taxon>
        <taxon>Melinidinae</taxon>
        <taxon>Urochloa</taxon>
    </lineage>
</organism>
<evidence type="ECO:0000256" key="1">
    <source>
        <dbReference type="SAM" id="MobiDB-lite"/>
    </source>
</evidence>
<keyword evidence="3" id="KW-1185">Reference proteome</keyword>
<proteinExistence type="predicted"/>
<feature type="region of interest" description="Disordered" evidence="1">
    <location>
        <begin position="32"/>
        <end position="84"/>
    </location>
</feature>
<dbReference type="PANTHER" id="PTHR34835:SF71">
    <property type="entry name" value="UBIQUITIN-LIKE PROTEASE FAMILY PROFILE DOMAIN-CONTAINING PROTEIN"/>
    <property type="match status" value="1"/>
</dbReference>
<evidence type="ECO:0000313" key="3">
    <source>
        <dbReference type="Proteomes" id="UP001497457"/>
    </source>
</evidence>
<gene>
    <name evidence="2" type="ORF">URODEC1_LOCUS41197</name>
</gene>
<dbReference type="AlphaFoldDB" id="A0ABC8Z6W5"/>
<dbReference type="PANTHER" id="PTHR34835">
    <property type="entry name" value="OS07G0283600 PROTEIN-RELATED"/>
    <property type="match status" value="1"/>
</dbReference>
<dbReference type="Proteomes" id="UP001497457">
    <property type="component" value="Chromosome 18b"/>
</dbReference>
<dbReference type="EMBL" id="OZ075128">
    <property type="protein sequence ID" value="CAL4955068.1"/>
    <property type="molecule type" value="Genomic_DNA"/>
</dbReference>
<reference evidence="2 3" key="2">
    <citation type="submission" date="2024-10" db="EMBL/GenBank/DDBJ databases">
        <authorList>
            <person name="Ryan C."/>
        </authorList>
    </citation>
    <scope>NUCLEOTIDE SEQUENCE [LARGE SCALE GENOMIC DNA]</scope>
</reference>
<reference evidence="3" key="1">
    <citation type="submission" date="2024-06" db="EMBL/GenBank/DDBJ databases">
        <authorList>
            <person name="Ryan C."/>
        </authorList>
    </citation>
    <scope>NUCLEOTIDE SEQUENCE [LARGE SCALE GENOMIC DNA]</scope>
</reference>
<evidence type="ECO:0000313" key="2">
    <source>
        <dbReference type="EMBL" id="CAL4955068.1"/>
    </source>
</evidence>
<feature type="compositionally biased region" description="Polar residues" evidence="1">
    <location>
        <begin position="60"/>
        <end position="76"/>
    </location>
</feature>